<sequence>MEMLVGHVSCQKPHPTQLIREDLVQKISNPEQIGIVSKLPGDSISTSNLGLINEDVDGEQNCIPPGQARIVWLKSQETNEDMKDLQVLDRSFMLGDVVAPCANPVGQTGIVMEISMAVDLELPSSGNVVQGIDSRRLRRVRTYMPGDFVVHGNWLGRIEEVMDNVTVVFEGGAKCKIFRADTERLIPVQSGLIDDNNSPYYPGQRVRGASPGVFKLAKWLRGTWKATRTEGIVGNVEVGSVLVYWITSAITSSSGIQSSSAPAMLQKPCALFPLMYISHTNWQLGDWPLLPHGFDAIDQTLSISDEGNKSEQQSLDHKLAGHSSPIDCEKDQESSTSSLDKEVIVGTLITHKVKQSKQQKKALKKERRIAMKRERGGEHAALVLKTKTKVDVLWQDGTKSCGLEASSLIPVECLGDHEFWPEQYVLERGLDGEGNDHVECRV</sequence>
<evidence type="ECO:0000256" key="3">
    <source>
        <dbReference type="SAM" id="MobiDB-lite"/>
    </source>
</evidence>
<dbReference type="InterPro" id="IPR057735">
    <property type="entry name" value="UBE2O-like_tSH3-B"/>
</dbReference>
<name>A0A8T0H6H1_CERPU</name>
<gene>
    <name evidence="5" type="ORF">KC19_7G091800</name>
</gene>
<evidence type="ECO:0000256" key="2">
    <source>
        <dbReference type="ARBA" id="ARBA00022786"/>
    </source>
</evidence>
<proteinExistence type="predicted"/>
<dbReference type="AlphaFoldDB" id="A0A8T0H6H1"/>
<evidence type="ECO:0000313" key="5">
    <source>
        <dbReference type="EMBL" id="KAG0566840.1"/>
    </source>
</evidence>
<dbReference type="Proteomes" id="UP000822688">
    <property type="component" value="Chromosome 7"/>
</dbReference>
<keyword evidence="2" id="KW-0833">Ubl conjugation pathway</keyword>
<dbReference type="PANTHER" id="PTHR46116">
    <property type="entry name" value="(E3-INDEPENDENT) E2 UBIQUITIN-CONJUGATING ENZYME"/>
    <property type="match status" value="1"/>
</dbReference>
<keyword evidence="6" id="KW-1185">Reference proteome</keyword>
<dbReference type="EMBL" id="CM026428">
    <property type="protein sequence ID" value="KAG0566840.1"/>
    <property type="molecule type" value="Genomic_DNA"/>
</dbReference>
<feature type="region of interest" description="Disordered" evidence="3">
    <location>
        <begin position="306"/>
        <end position="337"/>
    </location>
</feature>
<reference evidence="5" key="1">
    <citation type="submission" date="2020-06" db="EMBL/GenBank/DDBJ databases">
        <title>WGS assembly of Ceratodon purpureus strain R40.</title>
        <authorList>
            <person name="Carey S.B."/>
            <person name="Jenkins J."/>
            <person name="Shu S."/>
            <person name="Lovell J.T."/>
            <person name="Sreedasyam A."/>
            <person name="Maumus F."/>
            <person name="Tiley G.P."/>
            <person name="Fernandez-Pozo N."/>
            <person name="Barry K."/>
            <person name="Chen C."/>
            <person name="Wang M."/>
            <person name="Lipzen A."/>
            <person name="Daum C."/>
            <person name="Saski C.A."/>
            <person name="Payton A.C."/>
            <person name="Mcbreen J.C."/>
            <person name="Conrad R.E."/>
            <person name="Kollar L.M."/>
            <person name="Olsson S."/>
            <person name="Huttunen S."/>
            <person name="Landis J.B."/>
            <person name="Wickett N.J."/>
            <person name="Johnson M.G."/>
            <person name="Rensing S.A."/>
            <person name="Grimwood J."/>
            <person name="Schmutz J."/>
            <person name="Mcdaniel S.F."/>
        </authorList>
    </citation>
    <scope>NUCLEOTIDE SEQUENCE</scope>
    <source>
        <strain evidence="5">R40</strain>
    </source>
</reference>
<feature type="compositionally biased region" description="Basic and acidic residues" evidence="3">
    <location>
        <begin position="327"/>
        <end position="337"/>
    </location>
</feature>
<comment type="caution">
    <text evidence="5">The sequence shown here is derived from an EMBL/GenBank/DDBJ whole genome shotgun (WGS) entry which is preliminary data.</text>
</comment>
<feature type="non-terminal residue" evidence="5">
    <location>
        <position position="442"/>
    </location>
</feature>
<feature type="domain" description="UBE2O-like tandem tSH3-B" evidence="4">
    <location>
        <begin position="146"/>
        <end position="269"/>
    </location>
</feature>
<organism evidence="5 6">
    <name type="scientific">Ceratodon purpureus</name>
    <name type="common">Fire moss</name>
    <name type="synonym">Dicranum purpureum</name>
    <dbReference type="NCBI Taxonomy" id="3225"/>
    <lineage>
        <taxon>Eukaryota</taxon>
        <taxon>Viridiplantae</taxon>
        <taxon>Streptophyta</taxon>
        <taxon>Embryophyta</taxon>
        <taxon>Bryophyta</taxon>
        <taxon>Bryophytina</taxon>
        <taxon>Bryopsida</taxon>
        <taxon>Dicranidae</taxon>
        <taxon>Pseudoditrichales</taxon>
        <taxon>Ditrichaceae</taxon>
        <taxon>Ceratodon</taxon>
    </lineage>
</organism>
<dbReference type="PANTHER" id="PTHR46116:SF15">
    <property type="entry name" value="(E3-INDEPENDENT) E2 UBIQUITIN-CONJUGATING ENZYME"/>
    <property type="match status" value="1"/>
</dbReference>
<dbReference type="Pfam" id="PF23046">
    <property type="entry name" value="tSH3-B_UBE2O"/>
    <property type="match status" value="1"/>
</dbReference>
<protein>
    <recommendedName>
        <fullName evidence="4">UBE2O-like tandem tSH3-B domain-containing protein</fullName>
    </recommendedName>
</protein>
<evidence type="ECO:0000313" key="6">
    <source>
        <dbReference type="Proteomes" id="UP000822688"/>
    </source>
</evidence>
<accession>A0A8T0H6H1</accession>
<evidence type="ECO:0000256" key="1">
    <source>
        <dbReference type="ARBA" id="ARBA00022679"/>
    </source>
</evidence>
<feature type="compositionally biased region" description="Basic and acidic residues" evidence="3">
    <location>
        <begin position="306"/>
        <end position="319"/>
    </location>
</feature>
<evidence type="ECO:0000259" key="4">
    <source>
        <dbReference type="Pfam" id="PF23046"/>
    </source>
</evidence>
<dbReference type="GO" id="GO:0061631">
    <property type="term" value="F:ubiquitin conjugating enzyme activity"/>
    <property type="evidence" value="ECO:0007669"/>
    <property type="project" value="TreeGrafter"/>
</dbReference>
<keyword evidence="1" id="KW-0808">Transferase</keyword>